<evidence type="ECO:0000313" key="2">
    <source>
        <dbReference type="Proteomes" id="UP000828390"/>
    </source>
</evidence>
<reference evidence="1" key="2">
    <citation type="submission" date="2020-11" db="EMBL/GenBank/DDBJ databases">
        <authorList>
            <person name="McCartney M.A."/>
            <person name="Auch B."/>
            <person name="Kono T."/>
            <person name="Mallez S."/>
            <person name="Becker A."/>
            <person name="Gohl D.M."/>
            <person name="Silverstein K.A.T."/>
            <person name="Koren S."/>
            <person name="Bechman K.B."/>
            <person name="Herman A."/>
            <person name="Abrahante J.E."/>
            <person name="Garbe J."/>
        </authorList>
    </citation>
    <scope>NUCLEOTIDE SEQUENCE</scope>
    <source>
        <strain evidence="1">Duluth1</strain>
        <tissue evidence="1">Whole animal</tissue>
    </source>
</reference>
<keyword evidence="2" id="KW-1185">Reference proteome</keyword>
<dbReference type="EMBL" id="JAIWYP010000005">
    <property type="protein sequence ID" value="KAH3819625.1"/>
    <property type="molecule type" value="Genomic_DNA"/>
</dbReference>
<evidence type="ECO:0000313" key="1">
    <source>
        <dbReference type="EMBL" id="KAH3819625.1"/>
    </source>
</evidence>
<sequence>MKVEQTILRVSTGPGQHYVVGETRNAGTVAEFELLFHDIGSILSLLILLTTNKPMDHTERMSSLAFAESHSSSLVQPQCRNIVGLCARTS</sequence>
<comment type="caution">
    <text evidence="1">The sequence shown here is derived from an EMBL/GenBank/DDBJ whole genome shotgun (WGS) entry which is preliminary data.</text>
</comment>
<protein>
    <submittedName>
        <fullName evidence="1">Uncharacterized protein</fullName>
    </submittedName>
</protein>
<accession>A0A9D4GMA5</accession>
<dbReference type="AlphaFoldDB" id="A0A9D4GMA5"/>
<organism evidence="1 2">
    <name type="scientific">Dreissena polymorpha</name>
    <name type="common">Zebra mussel</name>
    <name type="synonym">Mytilus polymorpha</name>
    <dbReference type="NCBI Taxonomy" id="45954"/>
    <lineage>
        <taxon>Eukaryota</taxon>
        <taxon>Metazoa</taxon>
        <taxon>Spiralia</taxon>
        <taxon>Lophotrochozoa</taxon>
        <taxon>Mollusca</taxon>
        <taxon>Bivalvia</taxon>
        <taxon>Autobranchia</taxon>
        <taxon>Heteroconchia</taxon>
        <taxon>Euheterodonta</taxon>
        <taxon>Imparidentia</taxon>
        <taxon>Neoheterodontei</taxon>
        <taxon>Myida</taxon>
        <taxon>Dreissenoidea</taxon>
        <taxon>Dreissenidae</taxon>
        <taxon>Dreissena</taxon>
    </lineage>
</organism>
<dbReference type="Proteomes" id="UP000828390">
    <property type="component" value="Unassembled WGS sequence"/>
</dbReference>
<reference evidence="1" key="1">
    <citation type="journal article" date="2019" name="bioRxiv">
        <title>The Genome of the Zebra Mussel, Dreissena polymorpha: A Resource for Invasive Species Research.</title>
        <authorList>
            <person name="McCartney M.A."/>
            <person name="Auch B."/>
            <person name="Kono T."/>
            <person name="Mallez S."/>
            <person name="Zhang Y."/>
            <person name="Obille A."/>
            <person name="Becker A."/>
            <person name="Abrahante J.E."/>
            <person name="Garbe J."/>
            <person name="Badalamenti J.P."/>
            <person name="Herman A."/>
            <person name="Mangelson H."/>
            <person name="Liachko I."/>
            <person name="Sullivan S."/>
            <person name="Sone E.D."/>
            <person name="Koren S."/>
            <person name="Silverstein K.A.T."/>
            <person name="Beckman K.B."/>
            <person name="Gohl D.M."/>
        </authorList>
    </citation>
    <scope>NUCLEOTIDE SEQUENCE</scope>
    <source>
        <strain evidence="1">Duluth1</strain>
        <tissue evidence="1">Whole animal</tissue>
    </source>
</reference>
<proteinExistence type="predicted"/>
<name>A0A9D4GMA5_DREPO</name>
<gene>
    <name evidence="1" type="ORF">DPMN_121364</name>
</gene>